<dbReference type="OrthoDB" id="2447941at2"/>
<accession>A0A430B6N3</accession>
<reference evidence="2 3" key="1">
    <citation type="submission" date="2017-05" db="EMBL/GenBank/DDBJ databases">
        <title>Vagococcus spp. assemblies.</title>
        <authorList>
            <person name="Gulvik C.A."/>
        </authorList>
    </citation>
    <scope>NUCLEOTIDE SEQUENCE [LARGE SCALE GENOMIC DNA]</scope>
    <source>
        <strain evidence="2 3">SS1714</strain>
    </source>
</reference>
<evidence type="ECO:0000256" key="1">
    <source>
        <dbReference type="SAM" id="Phobius"/>
    </source>
</evidence>
<gene>
    <name evidence="2" type="ORF">CBF28_05645</name>
</gene>
<keyword evidence="1" id="KW-0812">Transmembrane</keyword>
<feature type="transmembrane region" description="Helical" evidence="1">
    <location>
        <begin position="20"/>
        <end position="44"/>
    </location>
</feature>
<dbReference type="PIRSF" id="PIRSF037259">
    <property type="entry name" value="EcsB_ABC"/>
    <property type="match status" value="1"/>
</dbReference>
<feature type="transmembrane region" description="Helical" evidence="1">
    <location>
        <begin position="101"/>
        <end position="123"/>
    </location>
</feature>
<dbReference type="Proteomes" id="UP000288028">
    <property type="component" value="Unassembled WGS sequence"/>
</dbReference>
<organism evidence="2 3">
    <name type="scientific">Vagococcus carniphilus</name>
    <dbReference type="NCBI Taxonomy" id="218144"/>
    <lineage>
        <taxon>Bacteria</taxon>
        <taxon>Bacillati</taxon>
        <taxon>Bacillota</taxon>
        <taxon>Bacilli</taxon>
        <taxon>Lactobacillales</taxon>
        <taxon>Enterococcaceae</taxon>
        <taxon>Vagococcus</taxon>
    </lineage>
</organism>
<feature type="transmembrane region" description="Helical" evidence="1">
    <location>
        <begin position="376"/>
        <end position="397"/>
    </location>
</feature>
<feature type="transmembrane region" description="Helical" evidence="1">
    <location>
        <begin position="135"/>
        <end position="152"/>
    </location>
</feature>
<feature type="transmembrane region" description="Helical" evidence="1">
    <location>
        <begin position="306"/>
        <end position="326"/>
    </location>
</feature>
<dbReference type="EMBL" id="NGKB01000004">
    <property type="protein sequence ID" value="RSU15917.1"/>
    <property type="molecule type" value="Genomic_DNA"/>
</dbReference>
<evidence type="ECO:0008006" key="4">
    <source>
        <dbReference type="Google" id="ProtNLM"/>
    </source>
</evidence>
<name>A0A430B6N3_9ENTE</name>
<feature type="transmembrane region" description="Helical" evidence="1">
    <location>
        <begin position="164"/>
        <end position="182"/>
    </location>
</feature>
<evidence type="ECO:0000313" key="3">
    <source>
        <dbReference type="Proteomes" id="UP000288028"/>
    </source>
</evidence>
<dbReference type="InterPro" id="IPR010288">
    <property type="entry name" value="EcsB_ABC"/>
</dbReference>
<dbReference type="GO" id="GO:0016020">
    <property type="term" value="C:membrane"/>
    <property type="evidence" value="ECO:0007669"/>
    <property type="project" value="InterPro"/>
</dbReference>
<protein>
    <recommendedName>
        <fullName evidence="4">ABC transporter permease</fullName>
    </recommendedName>
</protein>
<feature type="transmembrane region" description="Helical" evidence="1">
    <location>
        <begin position="56"/>
        <end position="80"/>
    </location>
</feature>
<comment type="caution">
    <text evidence="2">The sequence shown here is derived from an EMBL/GenBank/DDBJ whole genome shotgun (WGS) entry which is preliminary data.</text>
</comment>
<dbReference type="AlphaFoldDB" id="A0A430B6N3"/>
<keyword evidence="3" id="KW-1185">Reference proteome</keyword>
<evidence type="ECO:0000313" key="2">
    <source>
        <dbReference type="EMBL" id="RSU15917.1"/>
    </source>
</evidence>
<proteinExistence type="predicted"/>
<dbReference type="Pfam" id="PF05975">
    <property type="entry name" value="EcsB"/>
    <property type="match status" value="1"/>
</dbReference>
<feature type="transmembrane region" description="Helical" evidence="1">
    <location>
        <begin position="352"/>
        <end position="370"/>
    </location>
</feature>
<keyword evidence="1" id="KW-1133">Transmembrane helix</keyword>
<sequence length="409" mass="47464">MMTLFYKNRLAKHQKHMMRYMKYVLNDHFLLVMIIALGGFGLYYSDFIKTLDQDFSLGRVVVFILLLGILFVGKIATLLKEPDMIFLLPKERQMTSYMKKAFQHSVWLPFILIVLVSGITMPLLVATSSLEFNDFYPIVLNLWLLKLVHLLIQLQSFYLDTKKTIQSQTVLFIVASLLSIGLNLYFNPWSGMIVSFLCLGFSFMMTKKSLASHPLDWEKAINFERKRMKKIYSFINLFTDVPGLSSDIKRRVYMDPWLNRIKKEQGQTFTYLYARVFLRGTEYSGLVIRLTVIGSFLLFFSNQLILNGIISALFIYLIGFQLLPIYNEFDYMLMTFLYPVEKEQKVKAVEKLIKIILSVVITIFSVLLLVRLQDKVGALTIVGILIAEGIVFTKLYAPKRLKKLEKSLI</sequence>
<keyword evidence="1" id="KW-0472">Membrane</keyword>